<dbReference type="SUPFAM" id="SSF55545">
    <property type="entry name" value="beta-N-acetylhexosaminidase-like domain"/>
    <property type="match status" value="1"/>
</dbReference>
<reference evidence="3 4" key="1">
    <citation type="journal article" date="2016" name="Nat. Commun.">
        <title>Thousands of microbial genomes shed light on interconnected biogeochemical processes in an aquifer system.</title>
        <authorList>
            <person name="Anantharaman K."/>
            <person name="Brown C.T."/>
            <person name="Hug L.A."/>
            <person name="Sharon I."/>
            <person name="Castelle C.J."/>
            <person name="Probst A.J."/>
            <person name="Thomas B.C."/>
            <person name="Singh A."/>
            <person name="Wilkins M.J."/>
            <person name="Karaoz U."/>
            <person name="Brodie E.L."/>
            <person name="Williams K.H."/>
            <person name="Hubbard S.S."/>
            <person name="Banfield J.F."/>
        </authorList>
    </citation>
    <scope>NUCLEOTIDE SEQUENCE [LARGE SCALE GENOMIC DNA]</scope>
</reference>
<organism evidence="3 4">
    <name type="scientific">Candidatus Wildermuthbacteria bacterium RIFCSPHIGHO2_01_FULL_48_27b</name>
    <dbReference type="NCBI Taxonomy" id="1802447"/>
    <lineage>
        <taxon>Bacteria</taxon>
        <taxon>Candidatus Wildermuthiibacteriota</taxon>
    </lineage>
</organism>
<dbReference type="AlphaFoldDB" id="A0A1G2QV62"/>
<keyword evidence="2" id="KW-0732">Signal</keyword>
<dbReference type="Pfam" id="PF16126">
    <property type="entry name" value="DUF4838"/>
    <property type="match status" value="1"/>
</dbReference>
<feature type="signal peptide" evidence="2">
    <location>
        <begin position="1"/>
        <end position="35"/>
    </location>
</feature>
<evidence type="ECO:0000256" key="1">
    <source>
        <dbReference type="ARBA" id="ARBA00022801"/>
    </source>
</evidence>
<dbReference type="GO" id="GO:0016787">
    <property type="term" value="F:hydrolase activity"/>
    <property type="evidence" value="ECO:0007669"/>
    <property type="project" value="UniProtKB-KW"/>
</dbReference>
<evidence type="ECO:0000313" key="4">
    <source>
        <dbReference type="Proteomes" id="UP000178170"/>
    </source>
</evidence>
<dbReference type="Proteomes" id="UP000178170">
    <property type="component" value="Unassembled WGS sequence"/>
</dbReference>
<protein>
    <submittedName>
        <fullName evidence="3">Uncharacterized protein</fullName>
    </submittedName>
</protein>
<name>A0A1G2QV62_9BACT</name>
<dbReference type="InterPro" id="IPR029018">
    <property type="entry name" value="Hex-like_dom2"/>
</dbReference>
<dbReference type="GO" id="GO:0005975">
    <property type="term" value="P:carbohydrate metabolic process"/>
    <property type="evidence" value="ECO:0007669"/>
    <property type="project" value="UniProtKB-ARBA"/>
</dbReference>
<dbReference type="InterPro" id="IPR032287">
    <property type="entry name" value="DUF4838"/>
</dbReference>
<accession>A0A1G2QV62</accession>
<evidence type="ECO:0000256" key="2">
    <source>
        <dbReference type="SAM" id="SignalP"/>
    </source>
</evidence>
<dbReference type="Gene3D" id="3.30.379.10">
    <property type="entry name" value="Chitobiase/beta-hexosaminidase domain 2-like"/>
    <property type="match status" value="1"/>
</dbReference>
<keyword evidence="1" id="KW-0378">Hydrolase</keyword>
<comment type="caution">
    <text evidence="3">The sequence shown here is derived from an EMBL/GenBank/DDBJ whole genome shotgun (WGS) entry which is preliminary data.</text>
</comment>
<proteinExistence type="predicted"/>
<dbReference type="EMBL" id="MHTS01000018">
    <property type="protein sequence ID" value="OHA64278.1"/>
    <property type="molecule type" value="Genomic_DNA"/>
</dbReference>
<feature type="chain" id="PRO_5009584157" evidence="2">
    <location>
        <begin position="36"/>
        <end position="1023"/>
    </location>
</feature>
<evidence type="ECO:0000313" key="3">
    <source>
        <dbReference type="EMBL" id="OHA64278.1"/>
    </source>
</evidence>
<gene>
    <name evidence="3" type="ORF">A2843_01830</name>
</gene>
<sequence length="1023" mass="113544">MRINHSVGVFIGVFTALTLVLGLAFSILHSSSSSAQANFPGWSNIATIYYNSSQEDPNNTFLQQAADELKLQLEKVSGTYTITTTSPPSTGIFLVVNPNLPALAGKNHEAFQLLTDSQGIHITGASPVAVRHGAYTLLERLGFRWYFSHPMWYVAPPSLQIISLNEVQEPFFTVRDMRSAIGELIGGANGIAYQSAWLKRNRMSSDMEYAARHSWPNFASKTDVAAQDPAAVCYKPDGITPQQSLPDHSVVINRALNYARNWFNSPTSTDTLTKQTLTKQSVPISPPDGNTIWCDEWQVDVDKDGDLDYSAQVITDKTFALTNEVAKMLQKEFPGKYASVLSYSWYPNIPSFDLENNVYVQVTTFTRETNLSLQQRLQGYKNMGVLTGVYDYYDVWPWWKDRIQPPRKVRSLLQSMQTATDTNADTFYFEASDNWGPSGRLYWIGSKLMWDPYQGTGSVDAATTLLLDDFYTNAFGPAKEPMKRYYERFDTQTHTDSVMGLAFQDLNEALTLAGGRPEIQDRIWFVFYHTYFWWKWGDNVEGAAFSGVEEAKAMQTFLWKTSDLHMVTSRLQREQVVEPALTSFGLSATDIAALKNITLPTNAESQAWLQEALGAFGVNLIDAPLLDVEAFKPLKAAGDTTLPTLQTYRNTRGAPLNILIPSGGSETVAMKLRSTAGYDWIAPDGTILDTKNFNNLCGVLGATGCTYGRLDLADAQFQLAASTPGLYTLRVRGWSIVDVPNHAASVTRPFGQEKTLDVYFYVPVGTPAFVVRQSIDRTANNTITLTDPSGATTTNSNTSNSQEVGVRTPQKGIWRARIQTDGILGGSFDILGVPPLVWHDPQYFLIPAAQQTVQQIFSISSLPRHHLFQEENNVFEVQGSRFDLNTTFTIKFLQAGVEKKSISVTPTDSTTLKATISSAILADLSPGLYDMVVERSTDSETKTYLTKIAITKRGDLWSSSAIDSSRQKRDGKIDSYDVSRLLTKWNSASAADLTEHDISGPARTPDGKIDIWDANVLMRNWTG</sequence>